<evidence type="ECO:0000313" key="2">
    <source>
        <dbReference type="Proteomes" id="UP000520814"/>
    </source>
</evidence>
<reference evidence="1 2" key="1">
    <citation type="submission" date="2020-08" db="EMBL/GenBank/DDBJ databases">
        <title>Genomic Encyclopedia of Type Strains, Phase IV (KMG-IV): sequencing the most valuable type-strain genomes for metagenomic binning, comparative biology and taxonomic classification.</title>
        <authorList>
            <person name="Goeker M."/>
        </authorList>
    </citation>
    <scope>NUCLEOTIDE SEQUENCE [LARGE SCALE GENOMIC DNA]</scope>
    <source>
        <strain evidence="1 2">DSM 23562</strain>
    </source>
</reference>
<dbReference type="EMBL" id="JACHGW010000008">
    <property type="protein sequence ID" value="MBB6053656.1"/>
    <property type="molecule type" value="Genomic_DNA"/>
</dbReference>
<protein>
    <submittedName>
        <fullName evidence="1">Putative transcriptional regulator</fullName>
    </submittedName>
</protein>
<dbReference type="Proteomes" id="UP000520814">
    <property type="component" value="Unassembled WGS sequence"/>
</dbReference>
<organism evidence="1 2">
    <name type="scientific">Armatimonas rosea</name>
    <dbReference type="NCBI Taxonomy" id="685828"/>
    <lineage>
        <taxon>Bacteria</taxon>
        <taxon>Bacillati</taxon>
        <taxon>Armatimonadota</taxon>
        <taxon>Armatimonadia</taxon>
        <taxon>Armatimonadales</taxon>
        <taxon>Armatimonadaceae</taxon>
        <taxon>Armatimonas</taxon>
    </lineage>
</organism>
<keyword evidence="2" id="KW-1185">Reference proteome</keyword>
<comment type="caution">
    <text evidence="1">The sequence shown here is derived from an EMBL/GenBank/DDBJ whole genome shotgun (WGS) entry which is preliminary data.</text>
</comment>
<gene>
    <name evidence="1" type="ORF">HNQ39_005498</name>
</gene>
<evidence type="ECO:0000313" key="1">
    <source>
        <dbReference type="EMBL" id="MBB6053656.1"/>
    </source>
</evidence>
<dbReference type="RefSeq" id="WP_184203750.1">
    <property type="nucleotide sequence ID" value="NZ_JACHGW010000008.1"/>
</dbReference>
<proteinExistence type="predicted"/>
<accession>A0A7W9W9T9</accession>
<dbReference type="AlphaFoldDB" id="A0A7W9W9T9"/>
<sequence length="125" mass="14154">MNISLDPPTQRRLEALAKKQNRPTEEVAAALMAAALFREPVQDRESELLHVISEGLPETLWARKAELDTRAESATLTPDQYQERLELLTQIERWQVARLEAVVELAQLREETPASVMQTLGILPL</sequence>
<name>A0A7W9W9T9_ARMRO</name>